<evidence type="ECO:0000259" key="7">
    <source>
        <dbReference type="Pfam" id="PF02770"/>
    </source>
</evidence>
<dbReference type="Pfam" id="PF02771">
    <property type="entry name" value="Acyl-CoA_dh_N"/>
    <property type="match status" value="1"/>
</dbReference>
<gene>
    <name evidence="9" type="ORF">Bxe_C0701</name>
</gene>
<dbReference type="Gene3D" id="1.20.140.10">
    <property type="entry name" value="Butyryl-CoA Dehydrogenase, subunit A, domain 3"/>
    <property type="match status" value="1"/>
</dbReference>
<name>Q13GW9_PARXL</name>
<feature type="domain" description="Acyl-CoA oxidase/dehydrogenase middle" evidence="7">
    <location>
        <begin position="108"/>
        <end position="203"/>
    </location>
</feature>
<dbReference type="AlphaFoldDB" id="Q13GW9"/>
<dbReference type="Gene3D" id="2.40.110.10">
    <property type="entry name" value="Butyryl-CoA Dehydrogenase, subunit A, domain 2"/>
    <property type="match status" value="1"/>
</dbReference>
<dbReference type="Pfam" id="PF00441">
    <property type="entry name" value="Acyl-CoA_dh_1"/>
    <property type="match status" value="1"/>
</dbReference>
<dbReference type="GO" id="GO:0016627">
    <property type="term" value="F:oxidoreductase activity, acting on the CH-CH group of donors"/>
    <property type="evidence" value="ECO:0007669"/>
    <property type="project" value="InterPro"/>
</dbReference>
<dbReference type="EMBL" id="CP000272">
    <property type="protein sequence ID" value="ABE36670.1"/>
    <property type="molecule type" value="Genomic_DNA"/>
</dbReference>
<comment type="cofactor">
    <cofactor evidence="1">
        <name>FAD</name>
        <dbReference type="ChEBI" id="CHEBI:57692"/>
    </cofactor>
</comment>
<evidence type="ECO:0000259" key="8">
    <source>
        <dbReference type="Pfam" id="PF02771"/>
    </source>
</evidence>
<evidence type="ECO:0000313" key="9">
    <source>
        <dbReference type="EMBL" id="ABE36670.1"/>
    </source>
</evidence>
<dbReference type="InterPro" id="IPR037069">
    <property type="entry name" value="AcylCoA_DH/ox_N_sf"/>
</dbReference>
<dbReference type="RefSeq" id="WP_011493922.1">
    <property type="nucleotide sequence ID" value="NC_007953.1"/>
</dbReference>
<dbReference type="Proteomes" id="UP000001817">
    <property type="component" value="Chromosome 3"/>
</dbReference>
<evidence type="ECO:0000313" key="10">
    <source>
        <dbReference type="Proteomes" id="UP000001817"/>
    </source>
</evidence>
<evidence type="ECO:0000256" key="3">
    <source>
        <dbReference type="ARBA" id="ARBA00022630"/>
    </source>
</evidence>
<dbReference type="Gene3D" id="1.10.540.10">
    <property type="entry name" value="Acyl-CoA dehydrogenase/oxidase, N-terminal domain"/>
    <property type="match status" value="1"/>
</dbReference>
<dbReference type="Pfam" id="PF02770">
    <property type="entry name" value="Acyl-CoA_dh_M"/>
    <property type="match status" value="1"/>
</dbReference>
<dbReference type="PANTHER" id="PTHR43292:SF4">
    <property type="entry name" value="ACYL-COA DEHYDROGENASE FADE34"/>
    <property type="match status" value="1"/>
</dbReference>
<dbReference type="InterPro" id="IPR006091">
    <property type="entry name" value="Acyl-CoA_Oxase/DH_mid-dom"/>
</dbReference>
<comment type="similarity">
    <text evidence="2">Belongs to the acyl-CoA dehydrogenase family.</text>
</comment>
<protein>
    <submittedName>
        <fullName evidence="9">Acyl-CoA dehydrogenase</fullName>
    </submittedName>
</protein>
<evidence type="ECO:0000256" key="4">
    <source>
        <dbReference type="ARBA" id="ARBA00022827"/>
    </source>
</evidence>
<dbReference type="STRING" id="266265.Bxe_C0701"/>
<dbReference type="KEGG" id="bxe:Bxe_C0701"/>
<dbReference type="PANTHER" id="PTHR43292">
    <property type="entry name" value="ACYL-COA DEHYDROGENASE"/>
    <property type="match status" value="1"/>
</dbReference>
<dbReference type="InterPro" id="IPR009075">
    <property type="entry name" value="AcylCo_DH/oxidase_C"/>
</dbReference>
<dbReference type="eggNOG" id="COG1960">
    <property type="taxonomic scope" value="Bacteria"/>
</dbReference>
<keyword evidence="3" id="KW-0285">Flavoprotein</keyword>
<evidence type="ECO:0000256" key="2">
    <source>
        <dbReference type="ARBA" id="ARBA00009347"/>
    </source>
</evidence>
<proteinExistence type="inferred from homology"/>
<dbReference type="SUPFAM" id="SSF47203">
    <property type="entry name" value="Acyl-CoA dehydrogenase C-terminal domain-like"/>
    <property type="match status" value="1"/>
</dbReference>
<keyword evidence="5" id="KW-0560">Oxidoreductase</keyword>
<dbReference type="InterPro" id="IPR009100">
    <property type="entry name" value="AcylCoA_DH/oxidase_NM_dom_sf"/>
</dbReference>
<evidence type="ECO:0000259" key="6">
    <source>
        <dbReference type="Pfam" id="PF00441"/>
    </source>
</evidence>
<dbReference type="InterPro" id="IPR036250">
    <property type="entry name" value="AcylCo_DH-like_C"/>
</dbReference>
<keyword evidence="4" id="KW-0274">FAD</keyword>
<feature type="domain" description="Acyl-CoA dehydrogenase/oxidase N-terminal" evidence="8">
    <location>
        <begin position="24"/>
        <end position="102"/>
    </location>
</feature>
<reference evidence="9 10" key="1">
    <citation type="journal article" date="2006" name="Proc. Natl. Acad. Sci. U.S.A.">
        <title>Burkholderia xenovorans LB400 harbors a multi-replicon, 9.73-Mbp genome shaped for versatility.</title>
        <authorList>
            <person name="Chain P.S."/>
            <person name="Denef V.J."/>
            <person name="Konstantinidis K.T."/>
            <person name="Vergez L.M."/>
            <person name="Agullo L."/>
            <person name="Reyes V.L."/>
            <person name="Hauser L."/>
            <person name="Cordova M."/>
            <person name="Gomez L."/>
            <person name="Gonzalez M."/>
            <person name="Land M."/>
            <person name="Lao V."/>
            <person name="Larimer F."/>
            <person name="LiPuma J.J."/>
            <person name="Mahenthiralingam E."/>
            <person name="Malfatti S.A."/>
            <person name="Marx C.J."/>
            <person name="Parnell J.J."/>
            <person name="Ramette A."/>
            <person name="Richardson P."/>
            <person name="Seeger M."/>
            <person name="Smith D."/>
            <person name="Spilker T."/>
            <person name="Sul W.J."/>
            <person name="Tsoi T.V."/>
            <person name="Ulrich L.E."/>
            <person name="Zhulin I.B."/>
            <person name="Tiedje J.M."/>
        </authorList>
    </citation>
    <scope>NUCLEOTIDE SEQUENCE [LARGE SCALE GENOMIC DNA]</scope>
    <source>
        <strain evidence="9 10">LB400</strain>
    </source>
</reference>
<accession>Q13GW9</accession>
<organism evidence="9 10">
    <name type="scientific">Paraburkholderia xenovorans (strain LB400)</name>
    <dbReference type="NCBI Taxonomy" id="266265"/>
    <lineage>
        <taxon>Bacteria</taxon>
        <taxon>Pseudomonadati</taxon>
        <taxon>Pseudomonadota</taxon>
        <taxon>Betaproteobacteria</taxon>
        <taxon>Burkholderiales</taxon>
        <taxon>Burkholderiaceae</taxon>
        <taxon>Paraburkholderia</taxon>
    </lineage>
</organism>
<keyword evidence="10" id="KW-1185">Reference proteome</keyword>
<feature type="domain" description="Acyl-CoA dehydrogenase/oxidase C-terminal" evidence="6">
    <location>
        <begin position="215"/>
        <end position="374"/>
    </location>
</feature>
<dbReference type="InterPro" id="IPR046373">
    <property type="entry name" value="Acyl-CoA_Oxase/DH_mid-dom_sf"/>
</dbReference>
<dbReference type="OrthoDB" id="9770681at2"/>
<dbReference type="InterPro" id="IPR052161">
    <property type="entry name" value="Mycobact_Acyl-CoA_DH"/>
</dbReference>
<dbReference type="GO" id="GO:0005886">
    <property type="term" value="C:plasma membrane"/>
    <property type="evidence" value="ECO:0007669"/>
    <property type="project" value="TreeGrafter"/>
</dbReference>
<evidence type="ECO:0000256" key="1">
    <source>
        <dbReference type="ARBA" id="ARBA00001974"/>
    </source>
</evidence>
<evidence type="ECO:0000256" key="5">
    <source>
        <dbReference type="ARBA" id="ARBA00023002"/>
    </source>
</evidence>
<dbReference type="KEGG" id="bxb:DR64_7655"/>
<sequence length="397" mass="43728">MDFNLPADDDPRRIEVRQWLGQHPGCSYRQLAERGFTVPHWPAPWGLGADPELQLIVDDEIGRAGIRAPHHINPVPINNCGQSLLKYGTPAQRQRFLEPALACEEIWCMLFSEPDAGSDVGALRTSARREGDHYVVRGQKIWTSLADRAQLGVLVARTDSSVPKHEGLSQFLVDMASPGITIRPIVDMTGESGEYNEVFFDDVIVPADRLLGKEGEGWKISMQQLQTERVALSRPGAIWGSGPSARDLIDGLIAAGRIAEPLLRDEAARIYIEGEILRLLALRSLSDRMNAKEAGPEGAVRKLIAAPHGQKLLDLAKRSQGVSGLVRDRNVLPMTPGERGPFSNWDHAFWWSPAVTLGVGTQEILKNVVAERVLGLPREGDPTRKLPWTEVLAARAK</sequence>
<dbReference type="SUPFAM" id="SSF56645">
    <property type="entry name" value="Acyl-CoA dehydrogenase NM domain-like"/>
    <property type="match status" value="1"/>
</dbReference>
<dbReference type="GO" id="GO:0050660">
    <property type="term" value="F:flavin adenine dinucleotide binding"/>
    <property type="evidence" value="ECO:0007669"/>
    <property type="project" value="InterPro"/>
</dbReference>
<dbReference type="FunFam" id="2.40.110.10:FF:000011">
    <property type="entry name" value="Acyl-CoA dehydrogenase FadE34"/>
    <property type="match status" value="1"/>
</dbReference>
<dbReference type="InterPro" id="IPR013786">
    <property type="entry name" value="AcylCoA_DH/ox_N"/>
</dbReference>